<proteinExistence type="predicted"/>
<dbReference type="Proteomes" id="UP000694892">
    <property type="component" value="Chromosome 4L"/>
</dbReference>
<protein>
    <submittedName>
        <fullName evidence="1">Uncharacterized protein</fullName>
    </submittedName>
</protein>
<dbReference type="AlphaFoldDB" id="A0A974D5G5"/>
<dbReference type="PANTHER" id="PTHR21301">
    <property type="entry name" value="REVERSE TRANSCRIPTASE"/>
    <property type="match status" value="1"/>
</dbReference>
<sequence>MESMGDSHSVIQSFLDIGFPDKGSYTCINFTGEWSDTSLNFLDIKLSVCGNKIITEMYSKPTDRNTLLLHSSYHNPHTLNTIPKGQYMRERRTASSDIHYKKAADILTRNCLSDTNNGSLFRQTPMFSYTSGRILRDILCPSDIAQQNEKTIFWGPPEERHTCLNCVAAPQ</sequence>
<dbReference type="PANTHER" id="PTHR21301:SF12">
    <property type="match status" value="1"/>
</dbReference>
<evidence type="ECO:0000313" key="2">
    <source>
        <dbReference type="Proteomes" id="UP000694892"/>
    </source>
</evidence>
<name>A0A974D5G5_XENLA</name>
<gene>
    <name evidence="1" type="ORF">XELAEV_18023629mg</name>
</gene>
<dbReference type="EMBL" id="CM004472">
    <property type="protein sequence ID" value="OCT85462.1"/>
    <property type="molecule type" value="Genomic_DNA"/>
</dbReference>
<organism evidence="1 2">
    <name type="scientific">Xenopus laevis</name>
    <name type="common">African clawed frog</name>
    <dbReference type="NCBI Taxonomy" id="8355"/>
    <lineage>
        <taxon>Eukaryota</taxon>
        <taxon>Metazoa</taxon>
        <taxon>Chordata</taxon>
        <taxon>Craniata</taxon>
        <taxon>Vertebrata</taxon>
        <taxon>Euteleostomi</taxon>
        <taxon>Amphibia</taxon>
        <taxon>Batrachia</taxon>
        <taxon>Anura</taxon>
        <taxon>Pipoidea</taxon>
        <taxon>Pipidae</taxon>
        <taxon>Xenopodinae</taxon>
        <taxon>Xenopus</taxon>
        <taxon>Xenopus</taxon>
    </lineage>
</organism>
<reference evidence="2" key="1">
    <citation type="journal article" date="2016" name="Nature">
        <title>Genome evolution in the allotetraploid frog Xenopus laevis.</title>
        <authorList>
            <person name="Session A.M."/>
            <person name="Uno Y."/>
            <person name="Kwon T."/>
            <person name="Chapman J.A."/>
            <person name="Toyoda A."/>
            <person name="Takahashi S."/>
            <person name="Fukui A."/>
            <person name="Hikosaka A."/>
            <person name="Suzuki A."/>
            <person name="Kondo M."/>
            <person name="van Heeringen S.J."/>
            <person name="Quigley I."/>
            <person name="Heinz S."/>
            <person name="Ogino H."/>
            <person name="Ochi H."/>
            <person name="Hellsten U."/>
            <person name="Lyons J.B."/>
            <person name="Simakov O."/>
            <person name="Putnam N."/>
            <person name="Stites J."/>
            <person name="Kuroki Y."/>
            <person name="Tanaka T."/>
            <person name="Michiue T."/>
            <person name="Watanabe M."/>
            <person name="Bogdanovic O."/>
            <person name="Lister R."/>
            <person name="Georgiou G."/>
            <person name="Paranjpe S.S."/>
            <person name="van Kruijsbergen I."/>
            <person name="Shu S."/>
            <person name="Carlson J."/>
            <person name="Kinoshita T."/>
            <person name="Ohta Y."/>
            <person name="Mawaribuchi S."/>
            <person name="Jenkins J."/>
            <person name="Grimwood J."/>
            <person name="Schmutz J."/>
            <person name="Mitros T."/>
            <person name="Mozaffari S.V."/>
            <person name="Suzuki Y."/>
            <person name="Haramoto Y."/>
            <person name="Yamamoto T.S."/>
            <person name="Takagi C."/>
            <person name="Heald R."/>
            <person name="Miller K."/>
            <person name="Haudenschild C."/>
            <person name="Kitzman J."/>
            <person name="Nakayama T."/>
            <person name="Izutsu Y."/>
            <person name="Robert J."/>
            <person name="Fortriede J."/>
            <person name="Burns K."/>
            <person name="Lotay V."/>
            <person name="Karimi K."/>
            <person name="Yasuoka Y."/>
            <person name="Dichmann D.S."/>
            <person name="Flajnik M.F."/>
            <person name="Houston D.W."/>
            <person name="Shendure J."/>
            <person name="DuPasquier L."/>
            <person name="Vize P.D."/>
            <person name="Zorn A.M."/>
            <person name="Ito M."/>
            <person name="Marcotte E.M."/>
            <person name="Wallingford J.B."/>
            <person name="Ito Y."/>
            <person name="Asashima M."/>
            <person name="Ueno N."/>
            <person name="Matsuda Y."/>
            <person name="Veenstra G.J."/>
            <person name="Fujiyama A."/>
            <person name="Harland R.M."/>
            <person name="Taira M."/>
            <person name="Rokhsar D.S."/>
        </authorList>
    </citation>
    <scope>NUCLEOTIDE SEQUENCE [LARGE SCALE GENOMIC DNA]</scope>
    <source>
        <strain evidence="2">J</strain>
    </source>
</reference>
<evidence type="ECO:0000313" key="1">
    <source>
        <dbReference type="EMBL" id="OCT85462.1"/>
    </source>
</evidence>
<accession>A0A974D5G5</accession>